<keyword evidence="2" id="KW-0472">Membrane</keyword>
<feature type="compositionally biased region" description="Low complexity" evidence="1">
    <location>
        <begin position="456"/>
        <end position="469"/>
    </location>
</feature>
<name>A0A840Q4P7_9PSEU</name>
<keyword evidence="2" id="KW-0812">Transmembrane</keyword>
<feature type="transmembrane region" description="Helical" evidence="2">
    <location>
        <begin position="86"/>
        <end position="108"/>
    </location>
</feature>
<protein>
    <submittedName>
        <fullName evidence="3">Uncharacterized protein</fullName>
    </submittedName>
</protein>
<feature type="transmembrane region" description="Helical" evidence="2">
    <location>
        <begin position="365"/>
        <end position="384"/>
    </location>
</feature>
<evidence type="ECO:0000256" key="2">
    <source>
        <dbReference type="SAM" id="Phobius"/>
    </source>
</evidence>
<accession>A0A840Q4P7</accession>
<dbReference type="RefSeq" id="WP_184726309.1">
    <property type="nucleotide sequence ID" value="NZ_JACHIW010000001.1"/>
</dbReference>
<dbReference type="InterPro" id="IPR045931">
    <property type="entry name" value="DUF6350"/>
</dbReference>
<proteinExistence type="predicted"/>
<feature type="transmembrane region" description="Helical" evidence="2">
    <location>
        <begin position="234"/>
        <end position="256"/>
    </location>
</feature>
<feature type="transmembrane region" description="Helical" evidence="2">
    <location>
        <begin position="120"/>
        <end position="142"/>
    </location>
</feature>
<dbReference type="EMBL" id="JACHIW010000001">
    <property type="protein sequence ID" value="MBB5154870.1"/>
    <property type="molecule type" value="Genomic_DNA"/>
</dbReference>
<feature type="transmembrane region" description="Helical" evidence="2">
    <location>
        <begin position="24"/>
        <end position="50"/>
    </location>
</feature>
<feature type="transmembrane region" description="Helical" evidence="2">
    <location>
        <begin position="192"/>
        <end position="213"/>
    </location>
</feature>
<keyword evidence="2" id="KW-1133">Transmembrane helix</keyword>
<sequence length="540" mass="54718">MSVLDSIPHAIADARRERRLGIRWWLLAVAIGAVLLVGYLIAAGLIALAVATATSARFDPAVVLVAALPGWLALHQATLKIMDAPLSILPLLPTALMMLVIAGASAWVARRSRLRRPDQAWPLIMAMGLVHAFVGTGIAMALDGPVNAVPVDAFLSCGLTATIASTAGVANRCGLIYLVWERVEAEVWSGMRVGLLALAALVAAGGVVLLFGICVSAPEMAAAIARSGGGAGDAIGSTLLSILYLPNAVLAGWAFAAGTGLSIGRLTLQPLQSTPGPVPDLPLLAVLPTQDSAVWWAIVLALPLLVGALAGAACRRSSGLLARRLLAVGVAAAIAALGMLVLAYVAGGDIGNGPFGPVTLRPVSLAAATLCWIAVPAAAVTWLAGPDTDDEPEADVTDNGHSADPATAEADEDSANETTSAEADSDLAESGTDNAADADSATTDDSTSDASDKPAEATGTTDAAAGGATDADEDQVGDRSDEDAASKADATDDAASDEPGDSAARIPLARAGAESDLPKHKPTEIDPTEFDGDLREDDRS</sequence>
<evidence type="ECO:0000313" key="3">
    <source>
        <dbReference type="EMBL" id="MBB5154870.1"/>
    </source>
</evidence>
<feature type="compositionally biased region" description="Low complexity" evidence="1">
    <location>
        <begin position="432"/>
        <end position="449"/>
    </location>
</feature>
<feature type="compositionally biased region" description="Acidic residues" evidence="1">
    <location>
        <begin position="491"/>
        <end position="500"/>
    </location>
</feature>
<feature type="compositionally biased region" description="Acidic residues" evidence="1">
    <location>
        <begin position="387"/>
        <end position="396"/>
    </location>
</feature>
<evidence type="ECO:0000313" key="4">
    <source>
        <dbReference type="Proteomes" id="UP000584374"/>
    </source>
</evidence>
<gene>
    <name evidence="3" type="ORF">BJ970_002404</name>
</gene>
<feature type="region of interest" description="Disordered" evidence="1">
    <location>
        <begin position="384"/>
        <end position="540"/>
    </location>
</feature>
<feature type="transmembrane region" description="Helical" evidence="2">
    <location>
        <begin position="293"/>
        <end position="313"/>
    </location>
</feature>
<dbReference type="Pfam" id="PF19877">
    <property type="entry name" value="DUF6350"/>
    <property type="match status" value="1"/>
</dbReference>
<feature type="transmembrane region" description="Helical" evidence="2">
    <location>
        <begin position="325"/>
        <end position="345"/>
    </location>
</feature>
<organism evidence="3 4">
    <name type="scientific">Saccharopolyspora phatthalungensis</name>
    <dbReference type="NCBI Taxonomy" id="664693"/>
    <lineage>
        <taxon>Bacteria</taxon>
        <taxon>Bacillati</taxon>
        <taxon>Actinomycetota</taxon>
        <taxon>Actinomycetes</taxon>
        <taxon>Pseudonocardiales</taxon>
        <taxon>Pseudonocardiaceae</taxon>
        <taxon>Saccharopolyspora</taxon>
    </lineage>
</organism>
<reference evidence="3 4" key="1">
    <citation type="submission" date="2020-08" db="EMBL/GenBank/DDBJ databases">
        <title>Sequencing the genomes of 1000 actinobacteria strains.</title>
        <authorList>
            <person name="Klenk H.-P."/>
        </authorList>
    </citation>
    <scope>NUCLEOTIDE SEQUENCE [LARGE SCALE GENOMIC DNA]</scope>
    <source>
        <strain evidence="3 4">DSM 45584</strain>
    </source>
</reference>
<dbReference type="Proteomes" id="UP000584374">
    <property type="component" value="Unassembled WGS sequence"/>
</dbReference>
<dbReference type="AlphaFoldDB" id="A0A840Q4P7"/>
<comment type="caution">
    <text evidence="3">The sequence shown here is derived from an EMBL/GenBank/DDBJ whole genome shotgun (WGS) entry which is preliminary data.</text>
</comment>
<feature type="compositionally biased region" description="Basic and acidic residues" evidence="1">
    <location>
        <begin position="476"/>
        <end position="490"/>
    </location>
</feature>
<evidence type="ECO:0000256" key="1">
    <source>
        <dbReference type="SAM" id="MobiDB-lite"/>
    </source>
</evidence>
<keyword evidence="4" id="KW-1185">Reference proteome</keyword>